<dbReference type="Gene3D" id="3.60.15.10">
    <property type="entry name" value="Ribonuclease Z/Hydroxyacylglutathione hydrolase-like"/>
    <property type="match status" value="1"/>
</dbReference>
<dbReference type="Pfam" id="PF13483">
    <property type="entry name" value="Lactamase_B_3"/>
    <property type="match status" value="1"/>
</dbReference>
<dbReference type="AlphaFoldDB" id="A0A1F5B118"/>
<evidence type="ECO:0000313" key="1">
    <source>
        <dbReference type="EMBL" id="OGD24319.1"/>
    </source>
</evidence>
<reference evidence="1 2" key="1">
    <citation type="journal article" date="2016" name="Nat. Commun.">
        <title>Thousands of microbial genomes shed light on interconnected biogeochemical processes in an aquifer system.</title>
        <authorList>
            <person name="Anantharaman K."/>
            <person name="Brown C.T."/>
            <person name="Hug L.A."/>
            <person name="Sharon I."/>
            <person name="Castelle C.J."/>
            <person name="Probst A.J."/>
            <person name="Thomas B.C."/>
            <person name="Singh A."/>
            <person name="Wilkins M.J."/>
            <person name="Karaoz U."/>
            <person name="Brodie E.L."/>
            <person name="Williams K.H."/>
            <person name="Hubbard S.S."/>
            <person name="Banfield J.F."/>
        </authorList>
    </citation>
    <scope>NUCLEOTIDE SEQUENCE [LARGE SCALE GENOMIC DNA]</scope>
</reference>
<dbReference type="PANTHER" id="PTHR39189">
    <property type="entry name" value="UPF0173 METAL-DEPENDENT HYDROLASE YTKL"/>
    <property type="match status" value="1"/>
</dbReference>
<proteinExistence type="predicted"/>
<accession>A0A1F5B118</accession>
<dbReference type="PANTHER" id="PTHR39189:SF1">
    <property type="entry name" value="UPF0173 METAL-DEPENDENT HYDROLASE YTKL"/>
    <property type="match status" value="1"/>
</dbReference>
<gene>
    <name evidence="1" type="ORF">A2Z10_00855</name>
</gene>
<dbReference type="SUPFAM" id="SSF56281">
    <property type="entry name" value="Metallo-hydrolase/oxidoreductase"/>
    <property type="match status" value="1"/>
</dbReference>
<organism evidence="1 2">
    <name type="scientific">Candidatus Azambacteria bacterium RBG_16_47_10</name>
    <dbReference type="NCBI Taxonomy" id="1797292"/>
    <lineage>
        <taxon>Bacteria</taxon>
        <taxon>Candidatus Azamiibacteriota</taxon>
    </lineage>
</organism>
<dbReference type="EMBL" id="MEYI01000006">
    <property type="protein sequence ID" value="OGD24319.1"/>
    <property type="molecule type" value="Genomic_DNA"/>
</dbReference>
<dbReference type="InterPro" id="IPR036866">
    <property type="entry name" value="RibonucZ/Hydroxyglut_hydro"/>
</dbReference>
<evidence type="ECO:0008006" key="3">
    <source>
        <dbReference type="Google" id="ProtNLM"/>
    </source>
</evidence>
<protein>
    <recommendedName>
        <fullName evidence="3">Lactamase</fullName>
    </recommendedName>
</protein>
<sequence length="222" mass="24009">MEAMQITWYGQACFKITSGDTTIVLSPFGKGLGLNPPRGKADVVLLSGNDVGKEDIAYADAAVVIEGEGEYEVRGILINGYTFFHTHKESGAIRKSTVYTLIVDDVAVCHLDNATHEHVDEILEKIGAVDVLLVPIGGTHMAGKEEVHMLGAEKAVALISEIEPRIVIPMYYKVPGLSMDLEGLPVFLKAMGGVHAEPQDKLTIKRKDLPQDETKVITLSIG</sequence>
<comment type="caution">
    <text evidence="1">The sequence shown here is derived from an EMBL/GenBank/DDBJ whole genome shotgun (WGS) entry which is preliminary data.</text>
</comment>
<dbReference type="Proteomes" id="UP000176639">
    <property type="component" value="Unassembled WGS sequence"/>
</dbReference>
<evidence type="ECO:0000313" key="2">
    <source>
        <dbReference type="Proteomes" id="UP000176639"/>
    </source>
</evidence>
<name>A0A1F5B118_9BACT</name>